<name>A0A4U3LW89_9ACTN</name>
<evidence type="ECO:0000256" key="4">
    <source>
        <dbReference type="SAM" id="MobiDB-lite"/>
    </source>
</evidence>
<dbReference type="InterPro" id="IPR015943">
    <property type="entry name" value="WD40/YVTN_repeat-like_dom_sf"/>
</dbReference>
<dbReference type="Pfam" id="PF00400">
    <property type="entry name" value="WD40"/>
    <property type="match status" value="14"/>
</dbReference>
<dbReference type="PROSITE" id="PS50082">
    <property type="entry name" value="WD_REPEATS_2"/>
    <property type="match status" value="12"/>
</dbReference>
<proteinExistence type="predicted"/>
<reference evidence="7 8" key="1">
    <citation type="submission" date="2019-04" db="EMBL/GenBank/DDBJ databases">
        <title>Herbidospora sp. NEAU-GS14.nov., a novel actinomycete isolated from soil.</title>
        <authorList>
            <person name="Han L."/>
        </authorList>
    </citation>
    <scope>NUCLEOTIDE SEQUENCE [LARGE SCALE GENOMIC DNA]</scope>
    <source>
        <strain evidence="7 8">NEAU-GS14</strain>
    </source>
</reference>
<dbReference type="SUPFAM" id="SSF50978">
    <property type="entry name" value="WD40 repeat-like"/>
    <property type="match status" value="2"/>
</dbReference>
<feature type="domain" description="TIR" evidence="5">
    <location>
        <begin position="3"/>
        <end position="136"/>
    </location>
</feature>
<dbReference type="CDD" id="cd00200">
    <property type="entry name" value="WD40"/>
    <property type="match status" value="2"/>
</dbReference>
<dbReference type="InterPro" id="IPR020472">
    <property type="entry name" value="WD40_PAC1"/>
</dbReference>
<evidence type="ECO:0000259" key="5">
    <source>
        <dbReference type="PROSITE" id="PS50104"/>
    </source>
</evidence>
<dbReference type="Gene3D" id="2.160.20.80">
    <property type="entry name" value="E3 ubiquitin-protein ligase SopA"/>
    <property type="match status" value="1"/>
</dbReference>
<dbReference type="InterPro" id="IPR007111">
    <property type="entry name" value="NACHT_NTPase"/>
</dbReference>
<organism evidence="7 8">
    <name type="scientific">Herbidospora galbida</name>
    <dbReference type="NCBI Taxonomy" id="2575442"/>
    <lineage>
        <taxon>Bacteria</taxon>
        <taxon>Bacillati</taxon>
        <taxon>Actinomycetota</taxon>
        <taxon>Actinomycetes</taxon>
        <taxon>Streptosporangiales</taxon>
        <taxon>Streptosporangiaceae</taxon>
        <taxon>Herbidospora</taxon>
    </lineage>
</organism>
<dbReference type="InterPro" id="IPR054571">
    <property type="entry name" value="NA-iREase3_dom"/>
</dbReference>
<dbReference type="PROSITE" id="PS50294">
    <property type="entry name" value="WD_REPEATS_REGION"/>
    <property type="match status" value="12"/>
</dbReference>
<dbReference type="Pfam" id="PF05729">
    <property type="entry name" value="NACHT"/>
    <property type="match status" value="1"/>
</dbReference>
<dbReference type="RefSeq" id="WP_137251608.1">
    <property type="nucleotide sequence ID" value="NZ_SZQA01000063.1"/>
</dbReference>
<dbReference type="SUPFAM" id="SSF141571">
    <property type="entry name" value="Pentapeptide repeat-like"/>
    <property type="match status" value="1"/>
</dbReference>
<evidence type="ECO:0000259" key="6">
    <source>
        <dbReference type="PROSITE" id="PS50837"/>
    </source>
</evidence>
<dbReference type="PANTHER" id="PTHR19848:SF8">
    <property type="entry name" value="F-BOX AND WD REPEAT DOMAIN CONTAINING 7"/>
    <property type="match status" value="1"/>
</dbReference>
<dbReference type="PRINTS" id="PR00320">
    <property type="entry name" value="GPROTEINBRPT"/>
</dbReference>
<dbReference type="InterPro" id="IPR001680">
    <property type="entry name" value="WD40_rpt"/>
</dbReference>
<dbReference type="InterPro" id="IPR035897">
    <property type="entry name" value="Toll_tir_struct_dom_sf"/>
</dbReference>
<comment type="caution">
    <text evidence="7">The sequence shown here is derived from an EMBL/GenBank/DDBJ whole genome shotgun (WGS) entry which is preliminary data.</text>
</comment>
<dbReference type="Proteomes" id="UP000308705">
    <property type="component" value="Unassembled WGS sequence"/>
</dbReference>
<dbReference type="PROSITE" id="PS50104">
    <property type="entry name" value="TIR"/>
    <property type="match status" value="1"/>
</dbReference>
<dbReference type="Gene3D" id="3.60.21.10">
    <property type="match status" value="1"/>
</dbReference>
<evidence type="ECO:0000313" key="7">
    <source>
        <dbReference type="EMBL" id="TKK78907.1"/>
    </source>
</evidence>
<feature type="repeat" description="WD" evidence="3">
    <location>
        <begin position="1463"/>
        <end position="1495"/>
    </location>
</feature>
<dbReference type="SUPFAM" id="SSF52540">
    <property type="entry name" value="P-loop containing nucleoside triphosphate hydrolases"/>
    <property type="match status" value="1"/>
</dbReference>
<dbReference type="GO" id="GO:0007165">
    <property type="term" value="P:signal transduction"/>
    <property type="evidence" value="ECO:0007669"/>
    <property type="project" value="InterPro"/>
</dbReference>
<dbReference type="SMART" id="SM00255">
    <property type="entry name" value="TIR"/>
    <property type="match status" value="1"/>
</dbReference>
<dbReference type="PROSITE" id="PS00678">
    <property type="entry name" value="WD_REPEATS_1"/>
    <property type="match status" value="6"/>
</dbReference>
<feature type="region of interest" description="Disordered" evidence="4">
    <location>
        <begin position="141"/>
        <end position="172"/>
    </location>
</feature>
<dbReference type="Gene3D" id="3.40.50.300">
    <property type="entry name" value="P-loop containing nucleotide triphosphate hydrolases"/>
    <property type="match status" value="1"/>
</dbReference>
<dbReference type="InterPro" id="IPR000157">
    <property type="entry name" value="TIR_dom"/>
</dbReference>
<feature type="repeat" description="WD" evidence="3">
    <location>
        <begin position="1673"/>
        <end position="1714"/>
    </location>
</feature>
<evidence type="ECO:0000313" key="8">
    <source>
        <dbReference type="Proteomes" id="UP000308705"/>
    </source>
</evidence>
<dbReference type="SUPFAM" id="SSF56300">
    <property type="entry name" value="Metallo-dependent phosphatases"/>
    <property type="match status" value="1"/>
</dbReference>
<dbReference type="InterPro" id="IPR011044">
    <property type="entry name" value="Quino_amine_DH_bsu"/>
</dbReference>
<dbReference type="EMBL" id="SZQA01000063">
    <property type="protein sequence ID" value="TKK78907.1"/>
    <property type="molecule type" value="Genomic_DNA"/>
</dbReference>
<feature type="repeat" description="WD" evidence="3">
    <location>
        <begin position="1254"/>
        <end position="1294"/>
    </location>
</feature>
<dbReference type="Pfam" id="PF13676">
    <property type="entry name" value="TIR_2"/>
    <property type="match status" value="1"/>
</dbReference>
<protein>
    <submittedName>
        <fullName evidence="7">TIR domain-containing protein</fullName>
    </submittedName>
</protein>
<gene>
    <name evidence="7" type="ORF">FDA94_36570</name>
</gene>
<sequence>MERPIDIFISYSPADERWASWLGWELEAAGYRTMLQAWDFVPGTNFVDFMDRGVREAAVVLALLTENYLGSRYGKLEWQAALRANPDNPENKLITVRIEDCRVDGLLSNITWVDLVGVTTPEHARGLVLTRIREALAGRAKPELRPSFPTASDVQPPAPLTSPRPTVLTGQRRARRVPVVPPGYPADFEPPTRRDSLSVLHVAGPRFGRTMGAEPPLSPSGLQSHIFAELTRLTDAGVPRPELMVVAGDLTAAGSRKQMTDALTFLTGLRALAGLEPQRVVLVPGARDVNLAACEAYFNDCKADDERPEPPYWPKWRHFASLFREFYQGVDSVMFDSAQPWTLFAIPELKVVVAGLNSTMAISHRTEHRFGLVGESQAAWFAERVRAFEREGWLRLGVVHHSLTPGLPDSLTDAAVVEGLLGGKLHTILQGGGRDGDPSTLGAGALVLPPLEPGRQQVLEFTPDGLVVHRTSAPPNPIERRWISAGGIFPAPGAVPAPLAVGGPEPDRQPPARAQGPRAQLLDRVAEACETRFDHAVIRTVDDDPPHLRVSYRDGGFVREFWVGVIVGEPTADEVDEFVRHVHAGHMGQSAELVYLGPTPPRSLREDSARRGVRLRSLLEFQGLVDLSGYVAAQTRQLNADTTYPAHLYVTQDYRELDPTGGEIRHDLAGELISQLHGDQGRFVLVLGDFGRGKTFVLRQVVRRMATETPHLTPVLIDLRTLDKAHSVETLIAAHLANHGEDQIDLKAVQYMLRQGRIVLFFDGFDELVTRVTYDRAADHLETLLQAAQDQAKIVVASRTQHFKSDAQVFTKLGEMVGILPQRRVFSIEGFSSEQILAYLINAYGDRALAEERLRLLRSIQDLSGLARNPRMLTFIADLADDRLRAVAHAHRTVSAATLYQEILGSWLRYEQRRLGNQRGAQAGLDEADLWHAVRTLAMRLWETNEPYLRLAELAEVAETLSGLADGRMSGEQATHTVGTASLLVRTYDGLFGFIHGSVAEWLVAHFIADEFGRDRANPTALSRRELSQLTVDFLCDLAEAHDCQLWADRVLADPGAGNTARKNALKIITRLRTPAQTSLRGAQLRGEDLSHRDLQEVDLTDADLTDARLVGTNLSRAILRGTKLAGAWLDEARLTGADLRGADLTRARLARTDLRDAVVSGSRWTRATLVNVTAGDRVLRAPELRDAAVVPGCSIEVQVAPPAVGVPYGFDPLTTRLPNPIAYNTDGQIFAVGCDNGGVMIFEAPSGRPIRTLWGHRDRAYALAFGAQDLLATGSADGDVRIWDTATGECAHVLRVHPKGVWPLLFNEGGTLLAAGSPDGTLMVWETATGTLRCELPGHTPPVYTAVFGPDGTSLITGDASANVRVWDLSTGELRVVLSEGTGPVYRLALSPDGSLLAAGDHYGLIRLFETASGRVVHELRGHPGRVYAVDFHPEGTHLATGDTMGTIRVWNLRAPLVPRQLAGHTGAVYQVSYTPDGKNLISVDSNGSLRMWQGELGQPRPGLAGHRGSIWPFAIHPNGTQLATTSNDDSIRLWDLGTGQQTRTLRGHGRRVTSVNFSPDGTMLASSGNDGAVRIWEPPTGRLIKEFSGVNDQLTSAVFSPDGERIATTTNDGAVHLRQTAGWDFERELDTNTESVWAQAFSPNGKVLATANDDDTLQLWYRTSNTHVTKPAPHQGRVRSIDFSPDGRLVATGCDDRLVRIWDATTGECLRIMSGHGDRVYRVVFNPMGTALASIGNDGVARIWDHTTGQELQALDTRSGRLWTGDFSTDGSILATAGDDRLIRLWDVATGRHLHTLSGHSRRVVSVAFSPAEPLLASAGNDGMIILWDLSGPEPVRKVTLLGLPGGWAAFAPDGRYKQEGNVHGEFWFAIAMCRFDPGELDPYLDDVRLMVQQEEF</sequence>
<feature type="repeat" description="WD" evidence="3">
    <location>
        <begin position="1337"/>
        <end position="1378"/>
    </location>
</feature>
<dbReference type="InterPro" id="IPR001646">
    <property type="entry name" value="5peptide_repeat"/>
</dbReference>
<feature type="repeat" description="WD" evidence="3">
    <location>
        <begin position="1799"/>
        <end position="1840"/>
    </location>
</feature>
<dbReference type="SUPFAM" id="SSF52200">
    <property type="entry name" value="Toll/Interleukin receptor TIR domain"/>
    <property type="match status" value="1"/>
</dbReference>
<dbReference type="Pfam" id="PF00805">
    <property type="entry name" value="Pentapeptide"/>
    <property type="match status" value="1"/>
</dbReference>
<dbReference type="Pfam" id="PF22739">
    <property type="entry name" value="NA-iREase3"/>
    <property type="match status" value="1"/>
</dbReference>
<dbReference type="PANTHER" id="PTHR19848">
    <property type="entry name" value="WD40 REPEAT PROTEIN"/>
    <property type="match status" value="1"/>
</dbReference>
<dbReference type="Gene3D" id="3.40.50.10140">
    <property type="entry name" value="Toll/interleukin-1 receptor homology (TIR) domain"/>
    <property type="match status" value="1"/>
</dbReference>
<evidence type="ECO:0000256" key="1">
    <source>
        <dbReference type="ARBA" id="ARBA00022574"/>
    </source>
</evidence>
<feature type="repeat" description="WD" evidence="3">
    <location>
        <begin position="1547"/>
        <end position="1588"/>
    </location>
</feature>
<accession>A0A4U3LW89</accession>
<dbReference type="InterPro" id="IPR036322">
    <property type="entry name" value="WD40_repeat_dom_sf"/>
</dbReference>
<keyword evidence="2" id="KW-0677">Repeat</keyword>
<feature type="domain" description="NACHT" evidence="6">
    <location>
        <begin position="682"/>
        <end position="800"/>
    </location>
</feature>
<keyword evidence="1 3" id="KW-0853">WD repeat</keyword>
<keyword evidence="8" id="KW-1185">Reference proteome</keyword>
<dbReference type="OrthoDB" id="414967at2"/>
<evidence type="ECO:0000256" key="2">
    <source>
        <dbReference type="ARBA" id="ARBA00022737"/>
    </source>
</evidence>
<feature type="repeat" description="WD" evidence="3">
    <location>
        <begin position="1421"/>
        <end position="1455"/>
    </location>
</feature>
<dbReference type="InterPro" id="IPR019775">
    <property type="entry name" value="WD40_repeat_CS"/>
</dbReference>
<evidence type="ECO:0000256" key="3">
    <source>
        <dbReference type="PROSITE-ProRule" id="PRU00221"/>
    </source>
</evidence>
<dbReference type="Gene3D" id="2.130.10.10">
    <property type="entry name" value="YVTN repeat-like/Quinoprotein amine dehydrogenase"/>
    <property type="match status" value="5"/>
</dbReference>
<feature type="repeat" description="WD" evidence="3">
    <location>
        <begin position="1715"/>
        <end position="1756"/>
    </location>
</feature>
<feature type="repeat" description="WD" evidence="3">
    <location>
        <begin position="1505"/>
        <end position="1546"/>
    </location>
</feature>
<dbReference type="SMART" id="SM00320">
    <property type="entry name" value="WD40"/>
    <property type="match status" value="15"/>
</dbReference>
<feature type="repeat" description="WD" evidence="3">
    <location>
        <begin position="1295"/>
        <end position="1336"/>
    </location>
</feature>
<feature type="repeat" description="WD" evidence="3">
    <location>
        <begin position="1757"/>
        <end position="1798"/>
    </location>
</feature>
<dbReference type="SUPFAM" id="SSF50969">
    <property type="entry name" value="YVTN repeat-like/Quinoprotein amine dehydrogenase"/>
    <property type="match status" value="1"/>
</dbReference>
<dbReference type="InterPro" id="IPR027417">
    <property type="entry name" value="P-loop_NTPase"/>
</dbReference>
<dbReference type="InterPro" id="IPR029052">
    <property type="entry name" value="Metallo-depent_PP-like"/>
</dbReference>
<dbReference type="PROSITE" id="PS50837">
    <property type="entry name" value="NACHT"/>
    <property type="match status" value="1"/>
</dbReference>
<feature type="repeat" description="WD" evidence="3">
    <location>
        <begin position="1631"/>
        <end position="1672"/>
    </location>
</feature>